<proteinExistence type="predicted"/>
<evidence type="ECO:0000313" key="2">
    <source>
        <dbReference type="EMBL" id="KAA5805117.1"/>
    </source>
</evidence>
<protein>
    <submittedName>
        <fullName evidence="2">Uncharacterized protein</fullName>
    </submittedName>
</protein>
<name>A0A5M6ZN39_9PROT</name>
<keyword evidence="1" id="KW-0472">Membrane</keyword>
<gene>
    <name evidence="2" type="ORF">F1654_03780</name>
</gene>
<keyword evidence="1" id="KW-0812">Transmembrane</keyword>
<evidence type="ECO:0000256" key="1">
    <source>
        <dbReference type="SAM" id="Phobius"/>
    </source>
</evidence>
<keyword evidence="1" id="KW-1133">Transmembrane helix</keyword>
<comment type="caution">
    <text evidence="2">The sequence shown here is derived from an EMBL/GenBank/DDBJ whole genome shotgun (WGS) entry which is preliminary data.</text>
</comment>
<accession>A0A5M6ZN39</accession>
<dbReference type="RefSeq" id="WP_150022148.1">
    <property type="nucleotide sequence ID" value="NZ_VWOJ01000001.1"/>
</dbReference>
<feature type="transmembrane region" description="Helical" evidence="1">
    <location>
        <begin position="87"/>
        <end position="107"/>
    </location>
</feature>
<dbReference type="AlphaFoldDB" id="A0A5M6ZN39"/>
<feature type="transmembrane region" description="Helical" evidence="1">
    <location>
        <begin position="44"/>
        <end position="67"/>
    </location>
</feature>
<sequence length="111" mass="11357">MTRPDDEFDAVLHGLFEEAAPPAHDADFNARVMARLPAVERWRAVLVTGAALAGAAVASLQAAPLLGGLTDLLNEAGALAAGAVGEQAIAMGLVSAGALALCLVLSWRELR</sequence>
<dbReference type="EMBL" id="VWOJ01000001">
    <property type="protein sequence ID" value="KAA5805117.1"/>
    <property type="molecule type" value="Genomic_DNA"/>
</dbReference>
<organism evidence="2 3">
    <name type="scientific">Alkalicaulis satelles</name>
    <dbReference type="NCBI Taxonomy" id="2609175"/>
    <lineage>
        <taxon>Bacteria</taxon>
        <taxon>Pseudomonadati</taxon>
        <taxon>Pseudomonadota</taxon>
        <taxon>Alphaproteobacteria</taxon>
        <taxon>Maricaulales</taxon>
        <taxon>Maricaulaceae</taxon>
        <taxon>Alkalicaulis</taxon>
    </lineage>
</organism>
<keyword evidence="3" id="KW-1185">Reference proteome</keyword>
<reference evidence="2 3" key="1">
    <citation type="submission" date="2019-09" db="EMBL/GenBank/DDBJ databases">
        <authorList>
            <person name="Kevbrin V."/>
            <person name="Grouzdev D.S."/>
        </authorList>
    </citation>
    <scope>NUCLEOTIDE SEQUENCE [LARGE SCALE GENOMIC DNA]</scope>
    <source>
        <strain evidence="2 3">G-192</strain>
    </source>
</reference>
<dbReference type="Proteomes" id="UP000325122">
    <property type="component" value="Unassembled WGS sequence"/>
</dbReference>
<evidence type="ECO:0000313" key="3">
    <source>
        <dbReference type="Proteomes" id="UP000325122"/>
    </source>
</evidence>